<sequence>MIGLPARAGLIGLIGSPP</sequence>
<proteinExistence type="predicted"/>
<reference evidence="1" key="1">
    <citation type="submission" date="2014-09" db="EMBL/GenBank/DDBJ databases">
        <authorList>
            <person name="Magalhaes I.L.F."/>
            <person name="Oliveira U."/>
            <person name="Santos F.R."/>
            <person name="Vidigal T.H.D.A."/>
            <person name="Brescovit A.D."/>
            <person name="Santos A.J."/>
        </authorList>
    </citation>
    <scope>NUCLEOTIDE SEQUENCE</scope>
    <source>
        <tissue evidence="1">Shoot tissue taken approximately 20 cm above the soil surface</tissue>
    </source>
</reference>
<dbReference type="EMBL" id="GBRH01230506">
    <property type="protein sequence ID" value="JAD67389.1"/>
    <property type="molecule type" value="Transcribed_RNA"/>
</dbReference>
<organism evidence="1">
    <name type="scientific">Arundo donax</name>
    <name type="common">Giant reed</name>
    <name type="synonym">Donax arundinaceus</name>
    <dbReference type="NCBI Taxonomy" id="35708"/>
    <lineage>
        <taxon>Eukaryota</taxon>
        <taxon>Viridiplantae</taxon>
        <taxon>Streptophyta</taxon>
        <taxon>Embryophyta</taxon>
        <taxon>Tracheophyta</taxon>
        <taxon>Spermatophyta</taxon>
        <taxon>Magnoliopsida</taxon>
        <taxon>Liliopsida</taxon>
        <taxon>Poales</taxon>
        <taxon>Poaceae</taxon>
        <taxon>PACMAD clade</taxon>
        <taxon>Arundinoideae</taxon>
        <taxon>Arundineae</taxon>
        <taxon>Arundo</taxon>
    </lineage>
</organism>
<reference evidence="1" key="2">
    <citation type="journal article" date="2015" name="Data Brief">
        <title>Shoot transcriptome of the giant reed, Arundo donax.</title>
        <authorList>
            <person name="Barrero R.A."/>
            <person name="Guerrero F.D."/>
            <person name="Moolhuijzen P."/>
            <person name="Goolsby J.A."/>
            <person name="Tidwell J."/>
            <person name="Bellgard S.E."/>
            <person name="Bellgard M.I."/>
        </authorList>
    </citation>
    <scope>NUCLEOTIDE SEQUENCE</scope>
    <source>
        <tissue evidence="1">Shoot tissue taken approximately 20 cm above the soil surface</tissue>
    </source>
</reference>
<protein>
    <submittedName>
        <fullName evidence="1">Uncharacterized protein</fullName>
    </submittedName>
</protein>
<name>A0A0A9BTJ7_ARUDO</name>
<accession>A0A0A9BTJ7</accession>
<evidence type="ECO:0000313" key="1">
    <source>
        <dbReference type="EMBL" id="JAD67389.1"/>
    </source>
</evidence>
<dbReference type="AlphaFoldDB" id="A0A0A9BTJ7"/>